<sequence>MKKLPYCLLILLTFCYFSCSNESIEEIIAEEEEIIDEEDNNEEEEEEDTDIISDTPCDFDLSNLTANSTVVIDCLLDLEGQTINLPANVTFDFEGGDIFNGTLVFSGGYIDGRLLNSKLETQGDVLLKDPTFKFTASRWENIVQGQTTSDIALKNTAEFERLMYSIKEMGGTTFETNVFDAYFETTKVTSTTSNQNFYASVEAINVPSNFHLKMSDNTKLRQYPAESRIENGAILAIRDADNVTVSGGYLIGDRNDRIYAADDVGLYGTHLMHIHSGRNVTIDGVNFVEGSKGALAIYSIGFRFNPDYIPTYGINVINCTFKDIRRMGIALTDGSDILIEGNTFTNVGQPMSGSDGGEVGYAINIEAYRTRDANGVLMENERAFDILITRNTEINSRVGFTAATIGQDITVEDNDIETRCILSLASGTKIINNRFNASAVAGETFAIFAAGSHSDTVFDNEISGNDISGYAIGIATDTNDINVFNNNITNGDIGLQLKDTSDSSFYNNTINVNQTGISATNTFVNNTTINDNTVTAGSFHLYLTGFNNSTETNGYTISLERNKFLNSKKVTINNANGITFRNNEVTGGIELGTSSNIDISSNTKIDPNDSDGIRLYGTHSSISITNNNILEPSGADRYNCINNNSDTPNAITLSGNTCGTR</sequence>
<dbReference type="SMART" id="SM00710">
    <property type="entry name" value="PbH1"/>
    <property type="match status" value="12"/>
</dbReference>
<protein>
    <submittedName>
        <fullName evidence="3">Right-handed parallel beta-helix repeat-containing protein</fullName>
    </submittedName>
</protein>
<evidence type="ECO:0000259" key="2">
    <source>
        <dbReference type="Pfam" id="PF13229"/>
    </source>
</evidence>
<evidence type="ECO:0000313" key="3">
    <source>
        <dbReference type="EMBL" id="MFD2562448.1"/>
    </source>
</evidence>
<comment type="caution">
    <text evidence="3">The sequence shown here is derived from an EMBL/GenBank/DDBJ whole genome shotgun (WGS) entry which is preliminary data.</text>
</comment>
<dbReference type="RefSeq" id="WP_378291050.1">
    <property type="nucleotide sequence ID" value="NZ_JBHULE010000008.1"/>
</dbReference>
<accession>A0ABW5LC19</accession>
<feature type="coiled-coil region" evidence="1">
    <location>
        <begin position="21"/>
        <end position="48"/>
    </location>
</feature>
<proteinExistence type="predicted"/>
<dbReference type="InterPro" id="IPR006626">
    <property type="entry name" value="PbH1"/>
</dbReference>
<evidence type="ECO:0000313" key="4">
    <source>
        <dbReference type="Proteomes" id="UP001597319"/>
    </source>
</evidence>
<dbReference type="SUPFAM" id="SSF51126">
    <property type="entry name" value="Pectin lyase-like"/>
    <property type="match status" value="2"/>
</dbReference>
<dbReference type="Gene3D" id="2.160.20.10">
    <property type="entry name" value="Single-stranded right-handed beta-helix, Pectin lyase-like"/>
    <property type="match status" value="2"/>
</dbReference>
<organism evidence="3 4">
    <name type="scientific">Aquimarina rubra</name>
    <dbReference type="NCBI Taxonomy" id="1920033"/>
    <lineage>
        <taxon>Bacteria</taxon>
        <taxon>Pseudomonadati</taxon>
        <taxon>Bacteroidota</taxon>
        <taxon>Flavobacteriia</taxon>
        <taxon>Flavobacteriales</taxon>
        <taxon>Flavobacteriaceae</taxon>
        <taxon>Aquimarina</taxon>
    </lineage>
</organism>
<dbReference type="Proteomes" id="UP001597319">
    <property type="component" value="Unassembled WGS sequence"/>
</dbReference>
<dbReference type="Pfam" id="PF13229">
    <property type="entry name" value="Beta_helix"/>
    <property type="match status" value="1"/>
</dbReference>
<feature type="domain" description="Right handed beta helix" evidence="2">
    <location>
        <begin position="313"/>
        <end position="488"/>
    </location>
</feature>
<gene>
    <name evidence="3" type="ORF">ACFSR1_07165</name>
</gene>
<evidence type="ECO:0000256" key="1">
    <source>
        <dbReference type="SAM" id="Coils"/>
    </source>
</evidence>
<reference evidence="4" key="1">
    <citation type="journal article" date="2019" name="Int. J. Syst. Evol. Microbiol.">
        <title>The Global Catalogue of Microorganisms (GCM) 10K type strain sequencing project: providing services to taxonomists for standard genome sequencing and annotation.</title>
        <authorList>
            <consortium name="The Broad Institute Genomics Platform"/>
            <consortium name="The Broad Institute Genome Sequencing Center for Infectious Disease"/>
            <person name="Wu L."/>
            <person name="Ma J."/>
        </authorList>
    </citation>
    <scope>NUCLEOTIDE SEQUENCE [LARGE SCALE GENOMIC DNA]</scope>
    <source>
        <strain evidence="4">KCTC 52274</strain>
    </source>
</reference>
<dbReference type="InterPro" id="IPR012334">
    <property type="entry name" value="Pectin_lyas_fold"/>
</dbReference>
<name>A0ABW5LC19_9FLAO</name>
<dbReference type="InterPro" id="IPR011050">
    <property type="entry name" value="Pectin_lyase_fold/virulence"/>
</dbReference>
<dbReference type="InterPro" id="IPR039448">
    <property type="entry name" value="Beta_helix"/>
</dbReference>
<dbReference type="EMBL" id="JBHULE010000008">
    <property type="protein sequence ID" value="MFD2562448.1"/>
    <property type="molecule type" value="Genomic_DNA"/>
</dbReference>
<keyword evidence="4" id="KW-1185">Reference proteome</keyword>
<keyword evidence="1" id="KW-0175">Coiled coil</keyword>